<keyword evidence="3" id="KW-1185">Reference proteome</keyword>
<protein>
    <submittedName>
        <fullName evidence="2">Uncharacterized protein</fullName>
    </submittedName>
</protein>
<reference evidence="2 3" key="1">
    <citation type="submission" date="2018-03" db="EMBL/GenBank/DDBJ databases">
        <title>Marinobacter brunus sp. nov., a marine bacterium of Gamma-proteobacteria isolated from the surface seawater of the South China Sea.</title>
        <authorList>
            <person name="Cheng H."/>
            <person name="Wu Y.-H."/>
            <person name="Xamxidin M."/>
            <person name="Xu X.-W."/>
        </authorList>
    </citation>
    <scope>NUCLEOTIDE SEQUENCE [LARGE SCALE GENOMIC DNA]</scope>
    <source>
        <strain evidence="2 3">JCM 30472</strain>
    </source>
</reference>
<dbReference type="AlphaFoldDB" id="A0A2T1K926"/>
<accession>A0A2T1K926</accession>
<dbReference type="EMBL" id="PXNN01000017">
    <property type="protein sequence ID" value="PSF06518.1"/>
    <property type="molecule type" value="Genomic_DNA"/>
</dbReference>
<dbReference type="Proteomes" id="UP000238385">
    <property type="component" value="Unassembled WGS sequence"/>
</dbReference>
<evidence type="ECO:0000313" key="2">
    <source>
        <dbReference type="EMBL" id="PSF06518.1"/>
    </source>
</evidence>
<proteinExistence type="predicted"/>
<evidence type="ECO:0000256" key="1">
    <source>
        <dbReference type="SAM" id="Coils"/>
    </source>
</evidence>
<evidence type="ECO:0000313" key="3">
    <source>
        <dbReference type="Proteomes" id="UP000238385"/>
    </source>
</evidence>
<gene>
    <name evidence="2" type="ORF">C7H08_15565</name>
</gene>
<organism evidence="2 3">
    <name type="scientific">Marinobacter halophilus</name>
    <dbReference type="NCBI Taxonomy" id="1323740"/>
    <lineage>
        <taxon>Bacteria</taxon>
        <taxon>Pseudomonadati</taxon>
        <taxon>Pseudomonadota</taxon>
        <taxon>Gammaproteobacteria</taxon>
        <taxon>Pseudomonadales</taxon>
        <taxon>Marinobacteraceae</taxon>
        <taxon>Marinobacter</taxon>
    </lineage>
</organism>
<dbReference type="RefSeq" id="WP_106673149.1">
    <property type="nucleotide sequence ID" value="NZ_BMFE01000002.1"/>
</dbReference>
<keyword evidence="1" id="KW-0175">Coiled coil</keyword>
<feature type="coiled-coil region" evidence="1">
    <location>
        <begin position="22"/>
        <end position="78"/>
    </location>
</feature>
<sequence>MTELEKLKAEIGQLSPMSDEAIQELVDNGEDAERLIEKEEQNAARRRVLQFKANALEKKLAEENRKAAGKELKAIDAKLDATTDEARAAMADAWQAVKAFQGAMQRFQTLGDTYTAHANEAALMGQQAGIARGDSPRGLFASVNSMERSIVESLEAYRRPKPFNHLMIESEE</sequence>
<name>A0A2T1K926_9GAMM</name>
<comment type="caution">
    <text evidence="2">The sequence shown here is derived from an EMBL/GenBank/DDBJ whole genome shotgun (WGS) entry which is preliminary data.</text>
</comment>